<dbReference type="EMBL" id="LAZR01000084">
    <property type="protein sequence ID" value="KKN93798.1"/>
    <property type="molecule type" value="Genomic_DNA"/>
</dbReference>
<evidence type="ECO:0000256" key="1">
    <source>
        <dbReference type="SAM" id="Phobius"/>
    </source>
</evidence>
<sequence>MFFKKENIDSIYTLLMLFLILLILLRYVRIFMALNTILIWVWLGLLMILSAYGVKSGHFAETLQKYEQKYETKHAIKEKGDK</sequence>
<keyword evidence="1" id="KW-0812">Transmembrane</keyword>
<organism evidence="2">
    <name type="scientific">marine sediment metagenome</name>
    <dbReference type="NCBI Taxonomy" id="412755"/>
    <lineage>
        <taxon>unclassified sequences</taxon>
        <taxon>metagenomes</taxon>
        <taxon>ecological metagenomes</taxon>
    </lineage>
</organism>
<comment type="caution">
    <text evidence="2">The sequence shown here is derived from an EMBL/GenBank/DDBJ whole genome shotgun (WGS) entry which is preliminary data.</text>
</comment>
<protein>
    <submittedName>
        <fullName evidence="2">Uncharacterized protein</fullName>
    </submittedName>
</protein>
<gene>
    <name evidence="2" type="ORF">LCGC14_0196310</name>
</gene>
<feature type="transmembrane region" description="Helical" evidence="1">
    <location>
        <begin position="37"/>
        <end position="54"/>
    </location>
</feature>
<keyword evidence="1" id="KW-0472">Membrane</keyword>
<dbReference type="AlphaFoldDB" id="A0A0F9XNM0"/>
<keyword evidence="1" id="KW-1133">Transmembrane helix</keyword>
<name>A0A0F9XNM0_9ZZZZ</name>
<reference evidence="2" key="1">
    <citation type="journal article" date="2015" name="Nature">
        <title>Complex archaea that bridge the gap between prokaryotes and eukaryotes.</title>
        <authorList>
            <person name="Spang A."/>
            <person name="Saw J.H."/>
            <person name="Jorgensen S.L."/>
            <person name="Zaremba-Niedzwiedzka K."/>
            <person name="Martijn J."/>
            <person name="Lind A.E."/>
            <person name="van Eijk R."/>
            <person name="Schleper C."/>
            <person name="Guy L."/>
            <person name="Ettema T.J."/>
        </authorList>
    </citation>
    <scope>NUCLEOTIDE SEQUENCE</scope>
</reference>
<accession>A0A0F9XNM0</accession>
<evidence type="ECO:0000313" key="2">
    <source>
        <dbReference type="EMBL" id="KKN93798.1"/>
    </source>
</evidence>
<proteinExistence type="predicted"/>
<feature type="transmembrane region" description="Helical" evidence="1">
    <location>
        <begin position="12"/>
        <end position="31"/>
    </location>
</feature>